<dbReference type="PROSITE" id="PS00122">
    <property type="entry name" value="CARBOXYLESTERASE_B_1"/>
    <property type="match status" value="1"/>
</dbReference>
<evidence type="ECO:0000256" key="6">
    <source>
        <dbReference type="RuleBase" id="RU361235"/>
    </source>
</evidence>
<dbReference type="InterPro" id="IPR019819">
    <property type="entry name" value="Carboxylesterase_B_CS"/>
</dbReference>
<gene>
    <name evidence="8" type="ORF">HICCMSTLAB_LOCUS3295</name>
</gene>
<feature type="chain" id="PRO_5035341579" description="Carboxylic ester hydrolase" evidence="6">
    <location>
        <begin position="19"/>
        <end position="555"/>
    </location>
</feature>
<dbReference type="InterPro" id="IPR029058">
    <property type="entry name" value="AB_hydrolase_fold"/>
</dbReference>
<keyword evidence="6" id="KW-0732">Signal</keyword>
<dbReference type="SUPFAM" id="SSF53474">
    <property type="entry name" value="alpha/beta-Hydrolases"/>
    <property type="match status" value="1"/>
</dbReference>
<evidence type="ECO:0000259" key="7">
    <source>
        <dbReference type="Pfam" id="PF00135"/>
    </source>
</evidence>
<protein>
    <recommendedName>
        <fullName evidence="6">Carboxylic ester hydrolase</fullName>
        <ecNumber evidence="6">3.1.1.-</ecNumber>
    </recommendedName>
</protein>
<dbReference type="PANTHER" id="PTHR43142:SF1">
    <property type="entry name" value="CARBOXYLIC ESTER HYDROLASE"/>
    <property type="match status" value="1"/>
</dbReference>
<evidence type="ECO:0000256" key="2">
    <source>
        <dbReference type="ARBA" id="ARBA00022487"/>
    </source>
</evidence>
<dbReference type="AlphaFoldDB" id="A0A8J2H7A2"/>
<dbReference type="EMBL" id="CAJNRD030001118">
    <property type="protein sequence ID" value="CAG5081477.1"/>
    <property type="molecule type" value="Genomic_DNA"/>
</dbReference>
<dbReference type="InterPro" id="IPR019826">
    <property type="entry name" value="Carboxylesterase_B_AS"/>
</dbReference>
<dbReference type="Proteomes" id="UP000786811">
    <property type="component" value="Unassembled WGS sequence"/>
</dbReference>
<keyword evidence="4" id="KW-1015">Disulfide bond</keyword>
<keyword evidence="5" id="KW-0325">Glycoprotein</keyword>
<dbReference type="EC" id="3.1.1.-" evidence="6"/>
<dbReference type="Pfam" id="PF00135">
    <property type="entry name" value="COesterase"/>
    <property type="match status" value="1"/>
</dbReference>
<evidence type="ECO:0000313" key="9">
    <source>
        <dbReference type="Proteomes" id="UP000786811"/>
    </source>
</evidence>
<keyword evidence="9" id="KW-1185">Reference proteome</keyword>
<sequence>MNYLYFLVIFFVIKYSTQLKPTEVIKTDKGPIRGKILQTVAKNIPFSSFEGVPYGKPPIGPLRFQPPEEVDEWKDVRNTTREASVCPQWNYEDSFFDGHEDCLYLNVYTPKVSIINSTDNKLRAVMVWIYGGAFVTGYVNRTRYGPDLLIEDDIVIVAMNYRLGALGFLALNISDATGNAGLKDQTLALQWVKRNIDKFGGDPNRVTIFGQSAGSASVGFHVLSPLSKGLFHGAIYMSGTPLNFWAFYRPDEAISRSFYLGEILGIITDNKTALLEKLKSVTAEQIIEATKNMTLLDLPFNPTIESPSVSKTPFLNECSTKKYESGDFNHVPQIIGFVNVETLSFASDVTIFLQSVNQTINQFIHLPGVNTILNLDILKNIVSTGLSDLGTLTVDVIDVVTDLTTDIAFKDGIDRTQKYLIKNSKQPIYYYKNSFDYPQAIHKVEGNFLNGTAHSDDIAHVFWVSHRNQSLNPQSSISKQRSKMVKLWSNFAKYGNPTPNATDPILEDLNWPASDSDGTCLEIDKDYSIGKRPIKPVMKLVQKLLNTLRPADNGC</sequence>
<dbReference type="OrthoDB" id="19653at2759"/>
<feature type="domain" description="Carboxylesterase type B" evidence="7">
    <location>
        <begin position="23"/>
        <end position="527"/>
    </location>
</feature>
<accession>A0A8J2H7A2</accession>
<comment type="similarity">
    <text evidence="1 6">Belongs to the type-B carboxylesterase/lipase family.</text>
</comment>
<evidence type="ECO:0000256" key="4">
    <source>
        <dbReference type="ARBA" id="ARBA00023157"/>
    </source>
</evidence>
<evidence type="ECO:0000256" key="5">
    <source>
        <dbReference type="ARBA" id="ARBA00023180"/>
    </source>
</evidence>
<proteinExistence type="inferred from homology"/>
<dbReference type="InterPro" id="IPR002018">
    <property type="entry name" value="CarbesteraseB"/>
</dbReference>
<dbReference type="Gene3D" id="3.40.50.1820">
    <property type="entry name" value="alpha/beta hydrolase"/>
    <property type="match status" value="1"/>
</dbReference>
<organism evidence="8 9">
    <name type="scientific">Cotesia congregata</name>
    <name type="common">Parasitoid wasp</name>
    <name type="synonym">Apanteles congregatus</name>
    <dbReference type="NCBI Taxonomy" id="51543"/>
    <lineage>
        <taxon>Eukaryota</taxon>
        <taxon>Metazoa</taxon>
        <taxon>Ecdysozoa</taxon>
        <taxon>Arthropoda</taxon>
        <taxon>Hexapoda</taxon>
        <taxon>Insecta</taxon>
        <taxon>Pterygota</taxon>
        <taxon>Neoptera</taxon>
        <taxon>Endopterygota</taxon>
        <taxon>Hymenoptera</taxon>
        <taxon>Apocrita</taxon>
        <taxon>Ichneumonoidea</taxon>
        <taxon>Braconidae</taxon>
        <taxon>Microgastrinae</taxon>
        <taxon>Cotesia</taxon>
    </lineage>
</organism>
<dbReference type="GO" id="GO:0052689">
    <property type="term" value="F:carboxylic ester hydrolase activity"/>
    <property type="evidence" value="ECO:0007669"/>
    <property type="project" value="UniProtKB-KW"/>
</dbReference>
<comment type="caution">
    <text evidence="8">The sequence shown here is derived from an EMBL/GenBank/DDBJ whole genome shotgun (WGS) entry which is preliminary data.</text>
</comment>
<keyword evidence="2" id="KW-0719">Serine esterase</keyword>
<evidence type="ECO:0000256" key="3">
    <source>
        <dbReference type="ARBA" id="ARBA00022801"/>
    </source>
</evidence>
<evidence type="ECO:0000313" key="8">
    <source>
        <dbReference type="EMBL" id="CAG5081477.1"/>
    </source>
</evidence>
<feature type="signal peptide" evidence="6">
    <location>
        <begin position="1"/>
        <end position="18"/>
    </location>
</feature>
<dbReference type="PANTHER" id="PTHR43142">
    <property type="entry name" value="CARBOXYLIC ESTER HYDROLASE"/>
    <property type="match status" value="1"/>
</dbReference>
<evidence type="ECO:0000256" key="1">
    <source>
        <dbReference type="ARBA" id="ARBA00005964"/>
    </source>
</evidence>
<reference evidence="8" key="1">
    <citation type="submission" date="2021-04" db="EMBL/GenBank/DDBJ databases">
        <authorList>
            <person name="Chebbi M.A.C M."/>
        </authorList>
    </citation>
    <scope>NUCLEOTIDE SEQUENCE</scope>
</reference>
<name>A0A8J2H7A2_COTCN</name>
<dbReference type="PROSITE" id="PS00941">
    <property type="entry name" value="CARBOXYLESTERASE_B_2"/>
    <property type="match status" value="1"/>
</dbReference>
<keyword evidence="3 6" id="KW-0378">Hydrolase</keyword>